<evidence type="ECO:0000313" key="3">
    <source>
        <dbReference type="Proteomes" id="UP000241010"/>
    </source>
</evidence>
<dbReference type="NCBIfam" id="NF004396">
    <property type="entry name" value="PRK05753.1"/>
    <property type="match status" value="1"/>
</dbReference>
<dbReference type="AlphaFoldDB" id="A0A2T4JPU9"/>
<name>A0A2T4JPU9_9RHOB</name>
<dbReference type="InterPro" id="IPR023459">
    <property type="entry name" value="Tscrpt_elong_fac_GreA/B_fam"/>
</dbReference>
<dbReference type="Pfam" id="PF01272">
    <property type="entry name" value="GreA_GreB"/>
    <property type="match status" value="1"/>
</dbReference>
<dbReference type="Proteomes" id="UP000241010">
    <property type="component" value="Unassembled WGS sequence"/>
</dbReference>
<dbReference type="GO" id="GO:0016301">
    <property type="term" value="F:kinase activity"/>
    <property type="evidence" value="ECO:0007669"/>
    <property type="project" value="UniProtKB-KW"/>
</dbReference>
<keyword evidence="3" id="KW-1185">Reference proteome</keyword>
<accession>A0A2T4JPU9</accession>
<proteinExistence type="predicted"/>
<gene>
    <name evidence="2" type="ORF">C5F48_20215</name>
</gene>
<organism evidence="2 3">
    <name type="scientific">Cereibacter changlensis JA139</name>
    <dbReference type="NCBI Taxonomy" id="1188249"/>
    <lineage>
        <taxon>Bacteria</taxon>
        <taxon>Pseudomonadati</taxon>
        <taxon>Pseudomonadota</taxon>
        <taxon>Alphaproteobacteria</taxon>
        <taxon>Rhodobacterales</taxon>
        <taxon>Paracoccaceae</taxon>
        <taxon>Cereibacter</taxon>
    </lineage>
</organism>
<dbReference type="RefSeq" id="WP_107665596.1">
    <property type="nucleotide sequence ID" value="NZ_PZKG01000159.1"/>
</dbReference>
<dbReference type="GO" id="GO:0032784">
    <property type="term" value="P:regulation of DNA-templated transcription elongation"/>
    <property type="evidence" value="ECO:0007669"/>
    <property type="project" value="InterPro"/>
</dbReference>
<reference evidence="2 3" key="1">
    <citation type="submission" date="2018-03" db="EMBL/GenBank/DDBJ databases">
        <title>Cereibacter changlensis.</title>
        <authorList>
            <person name="Meyer T.E."/>
            <person name="Miller S."/>
            <person name="Lodha T."/>
            <person name="Gandham S."/>
            <person name="Chintalapati S."/>
            <person name="Chintalapati V.R."/>
        </authorList>
    </citation>
    <scope>NUCLEOTIDE SEQUENCE [LARGE SCALE GENOMIC DNA]</scope>
    <source>
        <strain evidence="2 3">JA139</strain>
    </source>
</reference>
<dbReference type="InterPro" id="IPR001437">
    <property type="entry name" value="Tscrpt_elong_fac_GreA/B_C"/>
</dbReference>
<dbReference type="PANTHER" id="PTHR30437:SF5">
    <property type="entry name" value="REGULATOR OF NUCLEOSIDE DIPHOSPHATE KINASE"/>
    <property type="match status" value="1"/>
</dbReference>
<dbReference type="InterPro" id="IPR036953">
    <property type="entry name" value="GreA/GreB_C_sf"/>
</dbReference>
<keyword evidence="2" id="KW-0808">Transferase</keyword>
<dbReference type="GO" id="GO:0070063">
    <property type="term" value="F:RNA polymerase binding"/>
    <property type="evidence" value="ECO:0007669"/>
    <property type="project" value="InterPro"/>
</dbReference>
<keyword evidence="2" id="KW-0418">Kinase</keyword>
<dbReference type="Gene3D" id="3.10.50.30">
    <property type="entry name" value="Transcription elongation factor, GreA/GreB, C-terminal domain"/>
    <property type="match status" value="1"/>
</dbReference>
<sequence length="140" mass="15226">MSHSSRRARTVIDSALLERLEILAGAAIARFPDVAYPLVNKLTAAELVERSSLPPDVVTIGNEVLYRDHLTARDLRVRLSWPEQADISQGVVSILTPVGVALLGLAEGDQFQWTTRAGAERGLTVLQVEPSRATAEAEQQ</sequence>
<dbReference type="EMBL" id="PZKG01000159">
    <property type="protein sequence ID" value="PTE19939.1"/>
    <property type="molecule type" value="Genomic_DNA"/>
</dbReference>
<evidence type="ECO:0000259" key="1">
    <source>
        <dbReference type="Pfam" id="PF01272"/>
    </source>
</evidence>
<dbReference type="GO" id="GO:0003677">
    <property type="term" value="F:DNA binding"/>
    <property type="evidence" value="ECO:0007669"/>
    <property type="project" value="InterPro"/>
</dbReference>
<feature type="domain" description="Transcription elongation factor GreA/GreB C-terminal" evidence="1">
    <location>
        <begin position="54"/>
        <end position="129"/>
    </location>
</feature>
<protein>
    <submittedName>
        <fullName evidence="2">Nucleoside diphosphate kinase regulator</fullName>
    </submittedName>
</protein>
<evidence type="ECO:0000313" key="2">
    <source>
        <dbReference type="EMBL" id="PTE19939.1"/>
    </source>
</evidence>
<dbReference type="GO" id="GO:0006354">
    <property type="term" value="P:DNA-templated transcription elongation"/>
    <property type="evidence" value="ECO:0007669"/>
    <property type="project" value="TreeGrafter"/>
</dbReference>
<dbReference type="PANTHER" id="PTHR30437">
    <property type="entry name" value="TRANSCRIPTION ELONGATION FACTOR GREA"/>
    <property type="match status" value="1"/>
</dbReference>
<comment type="caution">
    <text evidence="2">The sequence shown here is derived from an EMBL/GenBank/DDBJ whole genome shotgun (WGS) entry which is preliminary data.</text>
</comment>
<dbReference type="SUPFAM" id="SSF54534">
    <property type="entry name" value="FKBP-like"/>
    <property type="match status" value="1"/>
</dbReference>
<dbReference type="OrthoDB" id="192847at2"/>